<feature type="coiled-coil region" evidence="1">
    <location>
        <begin position="87"/>
        <end position="194"/>
    </location>
</feature>
<organism evidence="2 3">
    <name type="scientific">Adineta steineri</name>
    <dbReference type="NCBI Taxonomy" id="433720"/>
    <lineage>
        <taxon>Eukaryota</taxon>
        <taxon>Metazoa</taxon>
        <taxon>Spiralia</taxon>
        <taxon>Gnathifera</taxon>
        <taxon>Rotifera</taxon>
        <taxon>Eurotatoria</taxon>
        <taxon>Bdelloidea</taxon>
        <taxon>Adinetida</taxon>
        <taxon>Adinetidae</taxon>
        <taxon>Adineta</taxon>
    </lineage>
</organism>
<evidence type="ECO:0000256" key="1">
    <source>
        <dbReference type="SAM" id="Coils"/>
    </source>
</evidence>
<evidence type="ECO:0000313" key="2">
    <source>
        <dbReference type="EMBL" id="CAF1057849.1"/>
    </source>
</evidence>
<sequence>MTKSNSSSQRNVEYIRRKNVEDNQLFLQNLLITTIRNDFVKSARSILHTNRNNQTKKNLQQQKVEHITRYREKVISGEIGPYVPEWQRQVEEKKKEAEKRLLEKERKKLESERKRQEYEIKKQERLLEKERKKLENERKRQEYEIKKQERLLENERKRQEYEIKKQERLFVEALRQIERELKMEEKKKIHLARQRPPKPTKWALYYKDIGNSNPYQRIFKPRHTKVGERIQQNLF</sequence>
<gene>
    <name evidence="2" type="ORF">JYZ213_LOCUS19051</name>
</gene>
<accession>A0A814KWX3</accession>
<name>A0A814KWX3_9BILA</name>
<dbReference type="Proteomes" id="UP000663845">
    <property type="component" value="Unassembled WGS sequence"/>
</dbReference>
<evidence type="ECO:0000313" key="3">
    <source>
        <dbReference type="Proteomes" id="UP000663845"/>
    </source>
</evidence>
<dbReference type="AlphaFoldDB" id="A0A814KWX3"/>
<dbReference type="EMBL" id="CAJNOG010000190">
    <property type="protein sequence ID" value="CAF1057849.1"/>
    <property type="molecule type" value="Genomic_DNA"/>
</dbReference>
<reference evidence="2" key="1">
    <citation type="submission" date="2021-02" db="EMBL/GenBank/DDBJ databases">
        <authorList>
            <person name="Nowell W R."/>
        </authorList>
    </citation>
    <scope>NUCLEOTIDE SEQUENCE</scope>
</reference>
<protein>
    <submittedName>
        <fullName evidence="2">Uncharacterized protein</fullName>
    </submittedName>
</protein>
<proteinExistence type="predicted"/>
<comment type="caution">
    <text evidence="2">The sequence shown here is derived from an EMBL/GenBank/DDBJ whole genome shotgun (WGS) entry which is preliminary data.</text>
</comment>
<keyword evidence="1" id="KW-0175">Coiled coil</keyword>